<evidence type="ECO:0000313" key="8">
    <source>
        <dbReference type="Proteomes" id="UP000003374"/>
    </source>
</evidence>
<dbReference type="InterPro" id="IPR001789">
    <property type="entry name" value="Sig_transdc_resp-reg_receiver"/>
</dbReference>
<protein>
    <recommendedName>
        <fullName evidence="2">histidine kinase</fullName>
        <ecNumber evidence="2">2.7.13.3</ecNumber>
    </recommendedName>
</protein>
<dbReference type="InterPro" id="IPR003594">
    <property type="entry name" value="HATPase_dom"/>
</dbReference>
<dbReference type="PRINTS" id="PR00344">
    <property type="entry name" value="BCTRLSENSOR"/>
</dbReference>
<feature type="modified residue" description="4-aspartylphosphate" evidence="4">
    <location>
        <position position="61"/>
    </location>
</feature>
<gene>
    <name evidence="7" type="ORF">NB231_00540</name>
</gene>
<dbReference type="InterPro" id="IPR011006">
    <property type="entry name" value="CheY-like_superfamily"/>
</dbReference>
<dbReference type="Proteomes" id="UP000003374">
    <property type="component" value="Unassembled WGS sequence"/>
</dbReference>
<keyword evidence="8" id="KW-1185">Reference proteome</keyword>
<dbReference type="InterPro" id="IPR004358">
    <property type="entry name" value="Sig_transdc_His_kin-like_C"/>
</dbReference>
<dbReference type="PROSITE" id="PS50109">
    <property type="entry name" value="HIS_KIN"/>
    <property type="match status" value="1"/>
</dbReference>
<accession>A4BSR9</accession>
<dbReference type="eggNOG" id="COG3437">
    <property type="taxonomic scope" value="Bacteria"/>
</dbReference>
<evidence type="ECO:0000259" key="5">
    <source>
        <dbReference type="PROSITE" id="PS50109"/>
    </source>
</evidence>
<dbReference type="RefSeq" id="WP_004998742.1">
    <property type="nucleotide sequence ID" value="NZ_CH672427.1"/>
</dbReference>
<organism evidence="7 8">
    <name type="scientific">Nitrococcus mobilis Nb-231</name>
    <dbReference type="NCBI Taxonomy" id="314278"/>
    <lineage>
        <taxon>Bacteria</taxon>
        <taxon>Pseudomonadati</taxon>
        <taxon>Pseudomonadota</taxon>
        <taxon>Gammaproteobacteria</taxon>
        <taxon>Chromatiales</taxon>
        <taxon>Ectothiorhodospiraceae</taxon>
        <taxon>Nitrococcus</taxon>
    </lineage>
</organism>
<feature type="domain" description="Histidine kinase" evidence="5">
    <location>
        <begin position="153"/>
        <end position="387"/>
    </location>
</feature>
<keyword evidence="7" id="KW-0067">ATP-binding</keyword>
<dbReference type="SUPFAM" id="SSF52172">
    <property type="entry name" value="CheY-like"/>
    <property type="match status" value="1"/>
</dbReference>
<dbReference type="AlphaFoldDB" id="A4BSR9"/>
<evidence type="ECO:0000256" key="1">
    <source>
        <dbReference type="ARBA" id="ARBA00000085"/>
    </source>
</evidence>
<dbReference type="OrthoDB" id="9764438at2"/>
<comment type="catalytic activity">
    <reaction evidence="1">
        <text>ATP + protein L-histidine = ADP + protein N-phospho-L-histidine.</text>
        <dbReference type="EC" id="2.7.13.3"/>
    </reaction>
</comment>
<dbReference type="CDD" id="cd17569">
    <property type="entry name" value="REC_HupR-like"/>
    <property type="match status" value="1"/>
</dbReference>
<dbReference type="GO" id="GO:0005524">
    <property type="term" value="F:ATP binding"/>
    <property type="evidence" value="ECO:0007669"/>
    <property type="project" value="UniProtKB-KW"/>
</dbReference>
<dbReference type="Gene3D" id="3.30.565.10">
    <property type="entry name" value="Histidine kinase-like ATPase, C-terminal domain"/>
    <property type="match status" value="1"/>
</dbReference>
<evidence type="ECO:0000259" key="6">
    <source>
        <dbReference type="PROSITE" id="PS50110"/>
    </source>
</evidence>
<dbReference type="PROSITE" id="PS50110">
    <property type="entry name" value="RESPONSE_REGULATORY"/>
    <property type="match status" value="1"/>
</dbReference>
<dbReference type="eggNOG" id="COG4191">
    <property type="taxonomic scope" value="Bacteria"/>
</dbReference>
<dbReference type="SUPFAM" id="SSF55874">
    <property type="entry name" value="ATPase domain of HSP90 chaperone/DNA topoisomerase II/histidine kinase"/>
    <property type="match status" value="1"/>
</dbReference>
<keyword evidence="7" id="KW-0547">Nucleotide-binding</keyword>
<evidence type="ECO:0000256" key="3">
    <source>
        <dbReference type="ARBA" id="ARBA00022553"/>
    </source>
</evidence>
<proteinExistence type="predicted"/>
<dbReference type="STRING" id="314278.NB231_00540"/>
<evidence type="ECO:0000313" key="7">
    <source>
        <dbReference type="EMBL" id="EAR21163.1"/>
    </source>
</evidence>
<reference evidence="7 8" key="1">
    <citation type="submission" date="2006-02" db="EMBL/GenBank/DDBJ databases">
        <authorList>
            <person name="Waterbury J."/>
            <person name="Ferriera S."/>
            <person name="Johnson J."/>
            <person name="Kravitz S."/>
            <person name="Halpern A."/>
            <person name="Remington K."/>
            <person name="Beeson K."/>
            <person name="Tran B."/>
            <person name="Rogers Y.-H."/>
            <person name="Friedman R."/>
            <person name="Venter J.C."/>
        </authorList>
    </citation>
    <scope>NUCLEOTIDE SEQUENCE [LARGE SCALE GENOMIC DNA]</scope>
    <source>
        <strain evidence="7 8">Nb-231</strain>
    </source>
</reference>
<keyword evidence="7" id="KW-0808">Transferase</keyword>
<dbReference type="HOGENOM" id="CLU_000445_114_72_6"/>
<dbReference type="EMBL" id="AAOF01000011">
    <property type="protein sequence ID" value="EAR21163.1"/>
    <property type="molecule type" value="Genomic_DNA"/>
</dbReference>
<evidence type="ECO:0000256" key="4">
    <source>
        <dbReference type="PROSITE-ProRule" id="PRU00169"/>
    </source>
</evidence>
<dbReference type="Pfam" id="PF02518">
    <property type="entry name" value="HATPase_c"/>
    <property type="match status" value="1"/>
</dbReference>
<comment type="caution">
    <text evidence="7">The sequence shown here is derived from an EMBL/GenBank/DDBJ whole genome shotgun (WGS) entry which is preliminary data.</text>
</comment>
<keyword evidence="7" id="KW-0418">Kinase</keyword>
<dbReference type="Gene3D" id="3.40.50.2300">
    <property type="match status" value="1"/>
</dbReference>
<dbReference type="SMART" id="SM00387">
    <property type="entry name" value="HATPase_c"/>
    <property type="match status" value="1"/>
</dbReference>
<dbReference type="EC" id="2.7.13.3" evidence="2"/>
<feature type="domain" description="Response regulatory" evidence="6">
    <location>
        <begin position="11"/>
        <end position="127"/>
    </location>
</feature>
<name>A4BSR9_9GAMM</name>
<dbReference type="InterPro" id="IPR005467">
    <property type="entry name" value="His_kinase_dom"/>
</dbReference>
<dbReference type="GO" id="GO:0000155">
    <property type="term" value="F:phosphorelay sensor kinase activity"/>
    <property type="evidence" value="ECO:0007669"/>
    <property type="project" value="TreeGrafter"/>
</dbReference>
<dbReference type="Pfam" id="PF00072">
    <property type="entry name" value="Response_reg"/>
    <property type="match status" value="1"/>
</dbReference>
<dbReference type="InterPro" id="IPR036890">
    <property type="entry name" value="HATPase_C_sf"/>
</dbReference>
<sequence length="394" mass="44317">MYVSEPHKRAVVLFVDDETKALKYFARCFHREFNILTASSGDEAREILAQHGMCIAVLLTDQRMPVSDGISLLSETKARYPHIVRLLTTAYTDIGEAIAAVNRGEVWRYITKPWDLELLRGELTNALELYREQNHERELLTERRKSILSVASHIAHEMRTPLLSTRSAAAGIERYLPRLLEGHRWACEAGAPVEPLRESHKFALEESVVSIRRIVDRTNIMIDLLLANCGGKRIDPTAFDICQMGECVDCALQDFPFQTDQREWVHSQVQPSFYFRGSCGLMVFVLHNLMRNAFKAINNAGKGRIRIWTSRGETSNTLHFEDTGTGIDPKVLPEIFEDFASFSSNGKGVGIGLGFCRRVMESFGGTISCHSIPSVHTRFDLAFPLVVGDGADRS</sequence>
<dbReference type="PANTHER" id="PTHR43547">
    <property type="entry name" value="TWO-COMPONENT HISTIDINE KINASE"/>
    <property type="match status" value="1"/>
</dbReference>
<dbReference type="SMART" id="SM00448">
    <property type="entry name" value="REC"/>
    <property type="match status" value="1"/>
</dbReference>
<evidence type="ECO:0000256" key="2">
    <source>
        <dbReference type="ARBA" id="ARBA00012438"/>
    </source>
</evidence>
<keyword evidence="3 4" id="KW-0597">Phosphoprotein</keyword>
<dbReference type="PANTHER" id="PTHR43547:SF2">
    <property type="entry name" value="HYBRID SIGNAL TRANSDUCTION HISTIDINE KINASE C"/>
    <property type="match status" value="1"/>
</dbReference>